<dbReference type="Proteomes" id="UP000824120">
    <property type="component" value="Chromosome 1"/>
</dbReference>
<proteinExistence type="predicted"/>
<dbReference type="PANTHER" id="PTHR45821:SF14">
    <property type="entry name" value="HELICASE C-TERMINAL DOMAIN-CONTAINING PROTEIN"/>
    <property type="match status" value="1"/>
</dbReference>
<comment type="subcellular location">
    <subcellularLocation>
        <location evidence="1">Nucleus</location>
    </subcellularLocation>
</comment>
<dbReference type="InterPro" id="IPR044567">
    <property type="entry name" value="CLSY/DRD1"/>
</dbReference>
<evidence type="ECO:0000256" key="3">
    <source>
        <dbReference type="ARBA" id="ARBA00022806"/>
    </source>
</evidence>
<accession>A0A9J6B7U3</accession>
<gene>
    <name evidence="6" type="ORF">H5410_004212</name>
</gene>
<evidence type="ECO:0000256" key="5">
    <source>
        <dbReference type="ARBA" id="ARBA00023242"/>
    </source>
</evidence>
<keyword evidence="7" id="KW-1185">Reference proteome</keyword>
<keyword evidence="4" id="KW-0067">ATP-binding</keyword>
<comment type="caution">
    <text evidence="6">The sequence shown here is derived from an EMBL/GenBank/DDBJ whole genome shotgun (WGS) entry which is preliminary data.</text>
</comment>
<dbReference type="GO" id="GO:0004386">
    <property type="term" value="F:helicase activity"/>
    <property type="evidence" value="ECO:0007669"/>
    <property type="project" value="UniProtKB-KW"/>
</dbReference>
<keyword evidence="5" id="KW-0539">Nucleus</keyword>
<dbReference type="OrthoDB" id="1749425at2759"/>
<dbReference type="AlphaFoldDB" id="A0A9J6B7U3"/>
<evidence type="ECO:0000313" key="7">
    <source>
        <dbReference type="Proteomes" id="UP000824120"/>
    </source>
</evidence>
<dbReference type="GO" id="GO:0080188">
    <property type="term" value="P:gene silencing by siRNA-directed DNA methylation"/>
    <property type="evidence" value="ECO:0007669"/>
    <property type="project" value="InterPro"/>
</dbReference>
<dbReference type="PANTHER" id="PTHR45821">
    <property type="entry name" value="SNF2 DOMAIN-CONTAINING PROTEIN CLASSY 2-RELATED"/>
    <property type="match status" value="1"/>
</dbReference>
<dbReference type="GO" id="GO:0005634">
    <property type="term" value="C:nucleus"/>
    <property type="evidence" value="ECO:0007669"/>
    <property type="project" value="UniProtKB-SubCell"/>
</dbReference>
<name>A0A9J6B7U3_SOLCO</name>
<keyword evidence="3" id="KW-0378">Hydrolase</keyword>
<protein>
    <submittedName>
        <fullName evidence="6">Uncharacterized protein</fullName>
    </submittedName>
</protein>
<evidence type="ECO:0000256" key="1">
    <source>
        <dbReference type="ARBA" id="ARBA00004123"/>
    </source>
</evidence>
<reference evidence="6 7" key="1">
    <citation type="submission" date="2020-09" db="EMBL/GenBank/DDBJ databases">
        <title>De no assembly of potato wild relative species, Solanum commersonii.</title>
        <authorList>
            <person name="Cho K."/>
        </authorList>
    </citation>
    <scope>NUCLEOTIDE SEQUENCE [LARGE SCALE GENOMIC DNA]</scope>
    <source>
        <strain evidence="6">LZ3.2</strain>
        <tissue evidence="6">Leaf</tissue>
    </source>
</reference>
<evidence type="ECO:0000256" key="2">
    <source>
        <dbReference type="ARBA" id="ARBA00022741"/>
    </source>
</evidence>
<evidence type="ECO:0000256" key="4">
    <source>
        <dbReference type="ARBA" id="ARBA00022840"/>
    </source>
</evidence>
<sequence length="106" mass="12137">MQSGQLSDCQLGNHHLVLDEKLDSSVQFVHMPIRRAKNRGRYIRKYFGESPSILDIDGFIVSYSSAAHDSPIYGEKTVWYLVPQSAKGTIYDNQQGEFEFTWNHIA</sequence>
<keyword evidence="3" id="KW-0347">Helicase</keyword>
<dbReference type="GO" id="GO:0005524">
    <property type="term" value="F:ATP binding"/>
    <property type="evidence" value="ECO:0007669"/>
    <property type="project" value="UniProtKB-KW"/>
</dbReference>
<dbReference type="EMBL" id="JACXVP010000001">
    <property type="protein sequence ID" value="KAG5632495.1"/>
    <property type="molecule type" value="Genomic_DNA"/>
</dbReference>
<keyword evidence="2" id="KW-0547">Nucleotide-binding</keyword>
<organism evidence="6 7">
    <name type="scientific">Solanum commersonii</name>
    <name type="common">Commerson's wild potato</name>
    <name type="synonym">Commerson's nightshade</name>
    <dbReference type="NCBI Taxonomy" id="4109"/>
    <lineage>
        <taxon>Eukaryota</taxon>
        <taxon>Viridiplantae</taxon>
        <taxon>Streptophyta</taxon>
        <taxon>Embryophyta</taxon>
        <taxon>Tracheophyta</taxon>
        <taxon>Spermatophyta</taxon>
        <taxon>Magnoliopsida</taxon>
        <taxon>eudicotyledons</taxon>
        <taxon>Gunneridae</taxon>
        <taxon>Pentapetalae</taxon>
        <taxon>asterids</taxon>
        <taxon>lamiids</taxon>
        <taxon>Solanales</taxon>
        <taxon>Solanaceae</taxon>
        <taxon>Solanoideae</taxon>
        <taxon>Solaneae</taxon>
        <taxon>Solanum</taxon>
    </lineage>
</organism>
<evidence type="ECO:0000313" key="6">
    <source>
        <dbReference type="EMBL" id="KAG5632495.1"/>
    </source>
</evidence>